<keyword evidence="5 12" id="KW-0812">Transmembrane</keyword>
<keyword evidence="2 12" id="KW-0813">Transport</keyword>
<evidence type="ECO:0000256" key="8">
    <source>
        <dbReference type="ARBA" id="ARBA00022989"/>
    </source>
</evidence>
<dbReference type="InterPro" id="IPR050366">
    <property type="entry name" value="BP-dependent_transpt_permease"/>
</dbReference>
<keyword evidence="8 12" id="KW-1133">Transmembrane helix</keyword>
<dbReference type="SUPFAM" id="SSF161098">
    <property type="entry name" value="MetI-like"/>
    <property type="match status" value="1"/>
</dbReference>
<accession>A0A448HJ72</accession>
<organism evidence="14 15">
    <name type="scientific">Actinomyces howellii</name>
    <dbReference type="NCBI Taxonomy" id="52771"/>
    <lineage>
        <taxon>Bacteria</taxon>
        <taxon>Bacillati</taxon>
        <taxon>Actinomycetota</taxon>
        <taxon>Actinomycetes</taxon>
        <taxon>Actinomycetales</taxon>
        <taxon>Actinomycetaceae</taxon>
        <taxon>Actinomyces</taxon>
    </lineage>
</organism>
<feature type="transmembrane region" description="Helical" evidence="12">
    <location>
        <begin position="95"/>
        <end position="117"/>
    </location>
</feature>
<dbReference type="GO" id="GO:0015833">
    <property type="term" value="P:peptide transport"/>
    <property type="evidence" value="ECO:0007669"/>
    <property type="project" value="UniProtKB-KW"/>
</dbReference>
<evidence type="ECO:0000256" key="5">
    <source>
        <dbReference type="ARBA" id="ARBA00022692"/>
    </source>
</evidence>
<keyword evidence="4" id="KW-0997">Cell inner membrane</keyword>
<keyword evidence="7" id="KW-0653">Protein transport</keyword>
<evidence type="ECO:0000256" key="11">
    <source>
        <dbReference type="ARBA" id="ARBA00072251"/>
    </source>
</evidence>
<protein>
    <recommendedName>
        <fullName evidence="11">Oligopeptide transport system permease protein OppC</fullName>
    </recommendedName>
</protein>
<dbReference type="Proteomes" id="UP000266895">
    <property type="component" value="Chromosome"/>
</dbReference>
<dbReference type="PANTHER" id="PTHR43386:SF2">
    <property type="entry name" value="OLIGOPEPTIDE TRANSPORT SYSTEM PERMEASE PROTEIN OPPC"/>
    <property type="match status" value="1"/>
</dbReference>
<evidence type="ECO:0000256" key="9">
    <source>
        <dbReference type="ARBA" id="ARBA00023136"/>
    </source>
</evidence>
<evidence type="ECO:0000256" key="10">
    <source>
        <dbReference type="ARBA" id="ARBA00024202"/>
    </source>
</evidence>
<dbReference type="InterPro" id="IPR035906">
    <property type="entry name" value="MetI-like_sf"/>
</dbReference>
<keyword evidence="15" id="KW-1185">Reference proteome</keyword>
<dbReference type="PANTHER" id="PTHR43386">
    <property type="entry name" value="OLIGOPEPTIDE TRANSPORT SYSTEM PERMEASE PROTEIN APPC"/>
    <property type="match status" value="1"/>
</dbReference>
<feature type="domain" description="ABC transmembrane type-1" evidence="13">
    <location>
        <begin position="64"/>
        <end position="249"/>
    </location>
</feature>
<dbReference type="PROSITE" id="PS50928">
    <property type="entry name" value="ABC_TM1"/>
    <property type="match status" value="1"/>
</dbReference>
<evidence type="ECO:0000256" key="1">
    <source>
        <dbReference type="ARBA" id="ARBA00004429"/>
    </source>
</evidence>
<feature type="transmembrane region" description="Helical" evidence="12">
    <location>
        <begin position="62"/>
        <end position="88"/>
    </location>
</feature>
<evidence type="ECO:0000313" key="14">
    <source>
        <dbReference type="EMBL" id="VEG29790.1"/>
    </source>
</evidence>
<dbReference type="CDD" id="cd06261">
    <property type="entry name" value="TM_PBP2"/>
    <property type="match status" value="1"/>
</dbReference>
<dbReference type="Pfam" id="PF00528">
    <property type="entry name" value="BPD_transp_1"/>
    <property type="match status" value="1"/>
</dbReference>
<dbReference type="GO" id="GO:0005886">
    <property type="term" value="C:plasma membrane"/>
    <property type="evidence" value="ECO:0007669"/>
    <property type="project" value="UniProtKB-SubCell"/>
</dbReference>
<keyword evidence="9 12" id="KW-0472">Membrane</keyword>
<evidence type="ECO:0000256" key="6">
    <source>
        <dbReference type="ARBA" id="ARBA00022856"/>
    </source>
</evidence>
<dbReference type="GO" id="GO:0015031">
    <property type="term" value="P:protein transport"/>
    <property type="evidence" value="ECO:0007669"/>
    <property type="project" value="UniProtKB-KW"/>
</dbReference>
<name>A0A448HJ72_9ACTO</name>
<reference evidence="14 15" key="1">
    <citation type="submission" date="2018-12" db="EMBL/GenBank/DDBJ databases">
        <authorList>
            <consortium name="Pathogen Informatics"/>
        </authorList>
    </citation>
    <scope>NUCLEOTIDE SEQUENCE [LARGE SCALE GENOMIC DNA]</scope>
    <source>
        <strain evidence="14 15">NCTC11636</strain>
    </source>
</reference>
<dbReference type="GO" id="GO:0055085">
    <property type="term" value="P:transmembrane transport"/>
    <property type="evidence" value="ECO:0007669"/>
    <property type="project" value="InterPro"/>
</dbReference>
<feature type="transmembrane region" description="Helical" evidence="12">
    <location>
        <begin position="229"/>
        <end position="248"/>
    </location>
</feature>
<keyword evidence="6" id="KW-0571">Peptide transport</keyword>
<dbReference type="InterPro" id="IPR000515">
    <property type="entry name" value="MetI-like"/>
</dbReference>
<dbReference type="KEGG" id="ahw:NCTC11636_02259"/>
<sequence length="266" mass="28080">MVGLVILALLVLFALLGGLFAQHHYQDTDFLALDSPPSAEHWFGTNGGGNDLYAQVVHGLRISLVIAITVSAATTFISAFVGSVAAYLGGRAERAILALIHFLLIVPSFLLVALIVASQGGDWKVLIVVLILFGWMYYARIIWSLAMSIREREYVMAARYMGVGGVTIVLRHIIPNIGSLLVVNLTLGVVSTVMGETGLSFLGLGVKPPNVSLGTLLGSGVNQVTASPWLFYFPAGALTLLTVSMAFISDGLRDALDPSSAAGGHA</sequence>
<evidence type="ECO:0000256" key="3">
    <source>
        <dbReference type="ARBA" id="ARBA00022475"/>
    </source>
</evidence>
<evidence type="ECO:0000256" key="2">
    <source>
        <dbReference type="ARBA" id="ARBA00022448"/>
    </source>
</evidence>
<proteinExistence type="inferred from homology"/>
<comment type="subcellular location">
    <subcellularLocation>
        <location evidence="1">Cell inner membrane</location>
        <topology evidence="1">Multi-pass membrane protein</topology>
    </subcellularLocation>
    <subcellularLocation>
        <location evidence="12">Cell membrane</location>
        <topology evidence="12">Multi-pass membrane protein</topology>
    </subcellularLocation>
</comment>
<evidence type="ECO:0000313" key="15">
    <source>
        <dbReference type="Proteomes" id="UP000266895"/>
    </source>
</evidence>
<evidence type="ECO:0000256" key="12">
    <source>
        <dbReference type="RuleBase" id="RU363032"/>
    </source>
</evidence>
<dbReference type="Pfam" id="PF12911">
    <property type="entry name" value="OppC_N"/>
    <property type="match status" value="1"/>
</dbReference>
<evidence type="ECO:0000259" key="13">
    <source>
        <dbReference type="PROSITE" id="PS50928"/>
    </source>
</evidence>
<dbReference type="InterPro" id="IPR025966">
    <property type="entry name" value="OppC_N"/>
</dbReference>
<evidence type="ECO:0000256" key="4">
    <source>
        <dbReference type="ARBA" id="ARBA00022519"/>
    </source>
</evidence>
<dbReference type="EMBL" id="LR134350">
    <property type="protein sequence ID" value="VEG29790.1"/>
    <property type="molecule type" value="Genomic_DNA"/>
</dbReference>
<keyword evidence="3" id="KW-1003">Cell membrane</keyword>
<gene>
    <name evidence="14" type="primary">oppC</name>
    <name evidence="14" type="ORF">NCTC11636_02259</name>
</gene>
<dbReference type="AlphaFoldDB" id="A0A448HJ72"/>
<evidence type="ECO:0000256" key="7">
    <source>
        <dbReference type="ARBA" id="ARBA00022927"/>
    </source>
</evidence>
<feature type="transmembrane region" description="Helical" evidence="12">
    <location>
        <begin position="123"/>
        <end position="143"/>
    </location>
</feature>
<dbReference type="Gene3D" id="1.10.3720.10">
    <property type="entry name" value="MetI-like"/>
    <property type="match status" value="1"/>
</dbReference>
<comment type="similarity">
    <text evidence="10">Belongs to the binding-protein-dependent transport system permease family. OppBC subfamily.</text>
</comment>